<reference evidence="2 3" key="1">
    <citation type="submission" date="2020-03" db="EMBL/GenBank/DDBJ databases">
        <title>Genomic Encyclopedia of Type Strains, Phase III (KMG-III): the genomes of soil and plant-associated and newly described type strains.</title>
        <authorList>
            <person name="Whitman W."/>
        </authorList>
    </citation>
    <scope>NUCLEOTIDE SEQUENCE [LARGE SCALE GENOMIC DNA]</scope>
    <source>
        <strain evidence="2 3">CECT 4207</strain>
    </source>
</reference>
<dbReference type="EMBL" id="JAAOZD010000011">
    <property type="protein sequence ID" value="NIJ03370.1"/>
    <property type="molecule type" value="Genomic_DNA"/>
</dbReference>
<evidence type="ECO:0000313" key="2">
    <source>
        <dbReference type="EMBL" id="NIJ03370.1"/>
    </source>
</evidence>
<gene>
    <name evidence="2" type="ORF">FHR86_003729</name>
</gene>
<dbReference type="SUPFAM" id="SSF109854">
    <property type="entry name" value="DinB/YfiT-like putative metalloenzymes"/>
    <property type="match status" value="1"/>
</dbReference>
<dbReference type="InterPro" id="IPR034660">
    <property type="entry name" value="DinB/YfiT-like"/>
</dbReference>
<dbReference type="RefSeq" id="WP_167269531.1">
    <property type="nucleotide sequence ID" value="NZ_JAAOZD010000011.1"/>
</dbReference>
<proteinExistence type="predicted"/>
<evidence type="ECO:0000259" key="1">
    <source>
        <dbReference type="Pfam" id="PF12867"/>
    </source>
</evidence>
<protein>
    <recommendedName>
        <fullName evidence="1">DinB-like domain-containing protein</fullName>
    </recommendedName>
</protein>
<dbReference type="Pfam" id="PF12867">
    <property type="entry name" value="DinB_2"/>
    <property type="match status" value="1"/>
</dbReference>
<comment type="caution">
    <text evidence="2">The sequence shown here is derived from an EMBL/GenBank/DDBJ whole genome shotgun (WGS) entry which is preliminary data.</text>
</comment>
<organism evidence="2 3">
    <name type="scientific">Paenarthrobacter ilicis</name>
    <dbReference type="NCBI Taxonomy" id="43665"/>
    <lineage>
        <taxon>Bacteria</taxon>
        <taxon>Bacillati</taxon>
        <taxon>Actinomycetota</taxon>
        <taxon>Actinomycetes</taxon>
        <taxon>Micrococcales</taxon>
        <taxon>Micrococcaceae</taxon>
        <taxon>Paenarthrobacter</taxon>
    </lineage>
</organism>
<accession>A0ABX0TQ83</accession>
<sequence>MEPSQEPTVAGYHHALKELNAWFAKATTDELKRNSNGTRWTNEELLFHMVFGYMIVRALLPLVRGISRLPRPWQKAFAAGLNAATGPFDVVNYWGSRAAATVYNRRRMGRKLDKTIKALTRRLEHETPSALARSMPFPTRWDPFFKPEMTLADVYAYGTDHFNFHATEPATSRFHNSQFTLTQIVFLTF</sequence>
<dbReference type="InterPro" id="IPR024775">
    <property type="entry name" value="DinB-like"/>
</dbReference>
<evidence type="ECO:0000313" key="3">
    <source>
        <dbReference type="Proteomes" id="UP000802392"/>
    </source>
</evidence>
<name>A0ABX0TQ83_9MICC</name>
<keyword evidence="3" id="KW-1185">Reference proteome</keyword>
<dbReference type="Proteomes" id="UP000802392">
    <property type="component" value="Unassembled WGS sequence"/>
</dbReference>
<feature type="domain" description="DinB-like" evidence="1">
    <location>
        <begin position="14"/>
        <end position="166"/>
    </location>
</feature>